<dbReference type="EMBL" id="CP048836">
    <property type="protein sequence ID" value="QID18840.1"/>
    <property type="molecule type" value="Genomic_DNA"/>
</dbReference>
<dbReference type="SMART" id="SM00387">
    <property type="entry name" value="HATPase_c"/>
    <property type="match status" value="1"/>
</dbReference>
<dbReference type="Pfam" id="PF01339">
    <property type="entry name" value="CheB_methylest"/>
    <property type="match status" value="1"/>
</dbReference>
<dbReference type="GO" id="GO:0006935">
    <property type="term" value="P:chemotaxis"/>
    <property type="evidence" value="ECO:0007669"/>
    <property type="project" value="UniProtKB-UniRule"/>
</dbReference>
<dbReference type="InterPro" id="IPR003661">
    <property type="entry name" value="HisK_dim/P_dom"/>
</dbReference>
<keyword evidence="8" id="KW-0378">Hydrolase</keyword>
<dbReference type="PANTHER" id="PTHR45339:SF1">
    <property type="entry name" value="HYBRID SIGNAL TRANSDUCTION HISTIDINE KINASE J"/>
    <property type="match status" value="1"/>
</dbReference>
<evidence type="ECO:0000259" key="11">
    <source>
        <dbReference type="PROSITE" id="PS50109"/>
    </source>
</evidence>
<evidence type="ECO:0000256" key="3">
    <source>
        <dbReference type="ARBA" id="ARBA00022500"/>
    </source>
</evidence>
<dbReference type="Gene3D" id="3.30.565.10">
    <property type="entry name" value="Histidine kinase-like ATPase, C-terminal domain"/>
    <property type="match status" value="1"/>
</dbReference>
<dbReference type="CDD" id="cd16922">
    <property type="entry name" value="HATPase_EvgS-ArcB-TorS-like"/>
    <property type="match status" value="1"/>
</dbReference>
<dbReference type="PROSITE" id="PS50122">
    <property type="entry name" value="CHEB"/>
    <property type="match status" value="1"/>
</dbReference>
<dbReference type="SUPFAM" id="SSF55785">
    <property type="entry name" value="PYP-like sensor domain (PAS domain)"/>
    <property type="match status" value="4"/>
</dbReference>
<dbReference type="InterPro" id="IPR022642">
    <property type="entry name" value="CheR_C"/>
</dbReference>
<keyword evidence="18" id="KW-1185">Reference proteome</keyword>
<dbReference type="PANTHER" id="PTHR45339">
    <property type="entry name" value="HYBRID SIGNAL TRANSDUCTION HISTIDINE KINASE J"/>
    <property type="match status" value="1"/>
</dbReference>
<keyword evidence="3 8" id="KW-0145">Chemotaxis</keyword>
<dbReference type="KEGG" id="azq:G3580_15150"/>
<evidence type="ECO:0000259" key="14">
    <source>
        <dbReference type="PROSITE" id="PS50113"/>
    </source>
</evidence>
<dbReference type="Pfam" id="PF08448">
    <property type="entry name" value="PAS_4"/>
    <property type="match status" value="1"/>
</dbReference>
<feature type="active site" evidence="8">
    <location>
        <position position="44"/>
    </location>
</feature>
<evidence type="ECO:0000256" key="7">
    <source>
        <dbReference type="ARBA" id="ARBA00070152"/>
    </source>
</evidence>
<feature type="domain" description="CheR-type methyltransferase" evidence="16">
    <location>
        <begin position="209"/>
        <end position="448"/>
    </location>
</feature>
<dbReference type="SUPFAM" id="SSF47757">
    <property type="entry name" value="Chemotaxis receptor methyltransferase CheR, N-terminal domain"/>
    <property type="match status" value="1"/>
</dbReference>
<comment type="catalytic activity">
    <reaction evidence="1">
        <text>ATP + protein L-histidine = ADP + protein N-phospho-L-histidine.</text>
        <dbReference type="EC" id="2.7.13.3"/>
    </reaction>
</comment>
<evidence type="ECO:0000256" key="5">
    <source>
        <dbReference type="ARBA" id="ARBA00023012"/>
    </source>
</evidence>
<dbReference type="GO" id="GO:0000156">
    <property type="term" value="F:phosphorelay response regulator activity"/>
    <property type="evidence" value="ECO:0007669"/>
    <property type="project" value="InterPro"/>
</dbReference>
<comment type="function">
    <text evidence="6">Member of the two-component regulatory system BvgS/BvgA. Phosphorylates BvgA via a four-step phosphorelay in response to environmental signals.</text>
</comment>
<evidence type="ECO:0000256" key="9">
    <source>
        <dbReference type="PROSITE-ProRule" id="PRU00169"/>
    </source>
</evidence>
<dbReference type="Pfam" id="PF01739">
    <property type="entry name" value="CheR"/>
    <property type="match status" value="1"/>
</dbReference>
<dbReference type="PROSITE" id="PS50123">
    <property type="entry name" value="CHER"/>
    <property type="match status" value="1"/>
</dbReference>
<dbReference type="InterPro" id="IPR035909">
    <property type="entry name" value="CheB_C"/>
</dbReference>
<evidence type="ECO:0000259" key="12">
    <source>
        <dbReference type="PROSITE" id="PS50110"/>
    </source>
</evidence>
<dbReference type="SUPFAM" id="SSF52738">
    <property type="entry name" value="Methylesterase CheB, C-terminal domain"/>
    <property type="match status" value="1"/>
</dbReference>
<dbReference type="InterPro" id="IPR001610">
    <property type="entry name" value="PAC"/>
</dbReference>
<dbReference type="SUPFAM" id="SSF55874">
    <property type="entry name" value="ATPase domain of HSP90 chaperone/DNA topoisomerase II/histidine kinase"/>
    <property type="match status" value="1"/>
</dbReference>
<evidence type="ECO:0000259" key="15">
    <source>
        <dbReference type="PROSITE" id="PS50122"/>
    </source>
</evidence>
<gene>
    <name evidence="17" type="ORF">G3580_15150</name>
</gene>
<evidence type="ECO:0000256" key="6">
    <source>
        <dbReference type="ARBA" id="ARBA00058004"/>
    </source>
</evidence>
<dbReference type="SMART" id="SM00448">
    <property type="entry name" value="REC"/>
    <property type="match status" value="1"/>
</dbReference>
<evidence type="ECO:0000256" key="1">
    <source>
        <dbReference type="ARBA" id="ARBA00000085"/>
    </source>
</evidence>
<dbReference type="InterPro" id="IPR000673">
    <property type="entry name" value="Sig_transdc_resp-reg_Me-estase"/>
</dbReference>
<evidence type="ECO:0000259" key="13">
    <source>
        <dbReference type="PROSITE" id="PS50112"/>
    </source>
</evidence>
<name>A0A6C1B926_9RHOO</name>
<keyword evidence="5" id="KW-0902">Two-component regulatory system</keyword>
<dbReference type="Gene3D" id="3.40.50.180">
    <property type="entry name" value="Methylesterase CheB, C-terminal domain"/>
    <property type="match status" value="1"/>
</dbReference>
<evidence type="ECO:0000313" key="18">
    <source>
        <dbReference type="Proteomes" id="UP000501991"/>
    </source>
</evidence>
<dbReference type="NCBIfam" id="TIGR00229">
    <property type="entry name" value="sensory_box"/>
    <property type="match status" value="3"/>
</dbReference>
<dbReference type="CDD" id="cd00082">
    <property type="entry name" value="HisKA"/>
    <property type="match status" value="1"/>
</dbReference>
<feature type="domain" description="Histidine kinase" evidence="11">
    <location>
        <begin position="1235"/>
        <end position="1455"/>
    </location>
</feature>
<dbReference type="PRINTS" id="PR00996">
    <property type="entry name" value="CHERMTFRASE"/>
</dbReference>
<dbReference type="GO" id="GO:0005737">
    <property type="term" value="C:cytoplasm"/>
    <property type="evidence" value="ECO:0007669"/>
    <property type="project" value="InterPro"/>
</dbReference>
<dbReference type="RefSeq" id="WP_173766888.1">
    <property type="nucleotide sequence ID" value="NZ_CP048836.1"/>
</dbReference>
<dbReference type="SUPFAM" id="SSF47384">
    <property type="entry name" value="Homodimeric domain of signal transducing histidine kinase"/>
    <property type="match status" value="1"/>
</dbReference>
<dbReference type="PROSITE" id="PS50113">
    <property type="entry name" value="PAC"/>
    <property type="match status" value="2"/>
</dbReference>
<dbReference type="GO" id="GO:0008757">
    <property type="term" value="F:S-adenosylmethionine-dependent methyltransferase activity"/>
    <property type="evidence" value="ECO:0007669"/>
    <property type="project" value="InterPro"/>
</dbReference>
<dbReference type="Pfam" id="PF02518">
    <property type="entry name" value="HATPase_c"/>
    <property type="match status" value="1"/>
</dbReference>
<reference evidence="17 18" key="1">
    <citation type="submission" date="2020-02" db="EMBL/GenBank/DDBJ databases">
        <title>Nitrogenibacter mangrovi gen. nov., sp. nov. isolated from mangrove sediment, a denitrifying betaproteobacterium.</title>
        <authorList>
            <person name="Liao H."/>
            <person name="Tian Y."/>
        </authorList>
    </citation>
    <scope>NUCLEOTIDE SEQUENCE [LARGE SCALE GENOMIC DNA]</scope>
    <source>
        <strain evidence="17 18">M9-3-2</strain>
    </source>
</reference>
<accession>A0A6C1B926</accession>
<dbReference type="PROSITE" id="PS50112">
    <property type="entry name" value="PAS"/>
    <property type="match status" value="1"/>
</dbReference>
<dbReference type="InterPro" id="IPR013655">
    <property type="entry name" value="PAS_fold_3"/>
</dbReference>
<protein>
    <recommendedName>
        <fullName evidence="7">Virulence sensor protein BvgS</fullName>
        <ecNumber evidence="2">2.7.13.3</ecNumber>
    </recommendedName>
</protein>
<dbReference type="Gene3D" id="3.30.450.20">
    <property type="entry name" value="PAS domain"/>
    <property type="match status" value="4"/>
</dbReference>
<dbReference type="Pfam" id="PF03705">
    <property type="entry name" value="CheR_N"/>
    <property type="match status" value="1"/>
</dbReference>
<dbReference type="InterPro" id="IPR036890">
    <property type="entry name" value="HATPase_C_sf"/>
</dbReference>
<evidence type="ECO:0000313" key="17">
    <source>
        <dbReference type="EMBL" id="QID18840.1"/>
    </source>
</evidence>
<dbReference type="InterPro" id="IPR013656">
    <property type="entry name" value="PAS_4"/>
</dbReference>
<feature type="active site" evidence="8">
    <location>
        <position position="136"/>
    </location>
</feature>
<dbReference type="InterPro" id="IPR029063">
    <property type="entry name" value="SAM-dependent_MTases_sf"/>
</dbReference>
<dbReference type="Pfam" id="PF08447">
    <property type="entry name" value="PAS_3"/>
    <property type="match status" value="1"/>
</dbReference>
<evidence type="ECO:0000256" key="2">
    <source>
        <dbReference type="ARBA" id="ARBA00012438"/>
    </source>
</evidence>
<evidence type="ECO:0000256" key="10">
    <source>
        <dbReference type="SAM" id="Coils"/>
    </source>
</evidence>
<dbReference type="CDD" id="cd00130">
    <property type="entry name" value="PAS"/>
    <property type="match status" value="4"/>
</dbReference>
<dbReference type="PROSITE" id="PS50109">
    <property type="entry name" value="HIS_KIN"/>
    <property type="match status" value="1"/>
</dbReference>
<dbReference type="SMART" id="SM00086">
    <property type="entry name" value="PAC"/>
    <property type="match status" value="4"/>
</dbReference>
<feature type="domain" description="Response regulatory" evidence="12">
    <location>
        <begin position="1485"/>
        <end position="1601"/>
    </location>
</feature>
<dbReference type="SMART" id="SM00138">
    <property type="entry name" value="MeTrc"/>
    <property type="match status" value="1"/>
</dbReference>
<dbReference type="PROSITE" id="PS50110">
    <property type="entry name" value="RESPONSE_REGULATORY"/>
    <property type="match status" value="1"/>
</dbReference>
<dbReference type="Pfam" id="PF13596">
    <property type="entry name" value="PAS_10"/>
    <property type="match status" value="1"/>
</dbReference>
<dbReference type="InterPro" id="IPR035965">
    <property type="entry name" value="PAS-like_dom_sf"/>
</dbReference>
<dbReference type="Gene3D" id="3.40.50.150">
    <property type="entry name" value="Vaccinia Virus protein VP39"/>
    <property type="match status" value="1"/>
</dbReference>
<feature type="domain" description="PAC" evidence="14">
    <location>
        <begin position="1164"/>
        <end position="1217"/>
    </location>
</feature>
<dbReference type="SUPFAM" id="SSF52172">
    <property type="entry name" value="CheY-like"/>
    <property type="match status" value="1"/>
</dbReference>
<sequence>MKETDLPACRIVGIGASAGGLQALRPIVRALEPSGDKAFVVAQHHAPEVASPLAELLAGTSRLPVITLSGDEPVEADHIYVVPPGHDVELVGGRLVLCPPDPQAIVTPSIDRFFLSLAGIGDRRVIAVVLSGAGRDGAAGASAVSRAGGVVMAQLPEEALQPGMPEAAIDTGCVDHIGTTEEIAAWCNERGAPAHAPADPAQARTADLFAELFAHVREAAGVDLNCYKESTLRRQTTRRHVALGIVSLGEYLDYVRRHADEARRLMHCFMISVSSFFRDAPVFAALEAALRQRIAEKSPGAPVRVWIPGCATGEEAYSVAMLVAESLGERLPTFDVRIFASDIDQAALAYARVGRYTEAELAGVSPERLQRWFVREDNGWRVRKALRERCVFTPHDLTVHPPFIRLDLVSCRNLLIYFNPAQQVELIHRFHYALEPDGLLLLGKSESVHFKTPGFDPINADAKLYRRCPSGKAPMIHGSRLALPANIKLPHMPPAHMPSERQQLVSDALEALAEMATPAVLLNTDFEPMHFFGRSQRFFALPDGRADFTAFALCLPELRNELKALCYRAVQDQMDVLEGLSVELKVDGAPLRIRPHFRRVGAHRGVEGPAYLVIFEEVALPAGASSPEAADADTLRLQQELADTREHLQAVIDKFEASNEELQSMQEELQASTEELQASNEELQASNEELTTLNEELRVKSLESAQLSTTLGNIQNSVRTSLVVVDREGRITRYNELATRIFGMVDGDRGQFLFGVPCHLELPSLREQIRQVIDTGQSVLEPVHEGEFHYLMRIDPYRDEAGATAGAVLTFSDVSELHRAQVAQQDSEKRFERMWEASVEALFVSDIEGRILMANPRAEAMFGYPPQGLVGRRIEALVPEEVRGHHAGHHRAFLEHGDQHRTMAGRPDLEAVRLDGSRFPVEISLSSFDMDGQRVTLASVADVSAARRATSELRASEARLRLFVEHLPAAVAMFDRDMRYLAVSRRWCEDYGLGEAAPIGRSHYEVFPEIPEAWKAAHRRGLDGEVVLDDEDRFERADGSEQWLRWEIRPWQTGEGTVGGILLFTEDITERKAAEAREQRRRFLERELDVLQSVLESLMAGYWDWNIVEGTEYLSPTFKHMFGYADDALPDTPETRQALIFPEDRPGVQAVFKRHVDSHGREPYYNEIRCRHKDGSTVWVICAGRVVEWGEDGAPLRMVGCHIDISPLHEKMDELMDANRRADHANRAKSVFLANMSHEIRTPLNAIVGMAHILRRQLADPAQMELLTKIDGAADHLLAVISDILDLSKIEADKLVLSPAPFDVAAVIDNVASMLADRAAAKGLRLRVDCPTPPFHLIGDATRFAQGVLNLAGNAVKFTDQGEVSIRVQVSPPEAEGAQVRVEVEDTGVGIPPERLEGLFGSFEQGDGTATRKAGGTGLGLTITRRLARLMGGDAGGRSTPGAGSTFWFTAQFDVGDGSATAQPGDGLDEAGTLAALQADFAGARVLVVDDEPLNQEVAVALLEETGVRITVASDGAEAVDIAGREAFDLVLMDMQMPRMGGLDATRAIRRLPGWASRPILAMTANAFAEDRRQCLEAGMNDVIVKPVEPERLFAALLQWLRATAGENTPD</sequence>
<dbReference type="Proteomes" id="UP000501991">
    <property type="component" value="Chromosome"/>
</dbReference>
<feature type="coiled-coil region" evidence="10">
    <location>
        <begin position="645"/>
        <end position="703"/>
    </location>
</feature>
<keyword evidence="4 9" id="KW-0597">Phosphoprotein</keyword>
<feature type="domain" description="CheB-type methylesterase" evidence="15">
    <location>
        <begin position="5"/>
        <end position="185"/>
    </location>
</feature>
<dbReference type="CDD" id="cd17546">
    <property type="entry name" value="REC_hyHK_CKI1_RcsC-like"/>
    <property type="match status" value="1"/>
</dbReference>
<evidence type="ECO:0000259" key="16">
    <source>
        <dbReference type="PROSITE" id="PS50123"/>
    </source>
</evidence>
<dbReference type="GO" id="GO:0008984">
    <property type="term" value="F:protein-glutamate methylesterase activity"/>
    <property type="evidence" value="ECO:0007669"/>
    <property type="project" value="InterPro"/>
</dbReference>
<dbReference type="Pfam" id="PF00072">
    <property type="entry name" value="Response_reg"/>
    <property type="match status" value="1"/>
</dbReference>
<feature type="modified residue" description="4-aspartylphosphate" evidence="9">
    <location>
        <position position="1534"/>
    </location>
</feature>
<dbReference type="EC" id="2.7.13.3" evidence="2"/>
<dbReference type="Pfam" id="PF00512">
    <property type="entry name" value="HisKA"/>
    <property type="match status" value="1"/>
</dbReference>
<dbReference type="GO" id="GO:0000155">
    <property type="term" value="F:phosphorelay sensor kinase activity"/>
    <property type="evidence" value="ECO:0007669"/>
    <property type="project" value="InterPro"/>
</dbReference>
<dbReference type="InterPro" id="IPR022641">
    <property type="entry name" value="CheR_N"/>
</dbReference>
<keyword evidence="10" id="KW-0175">Coiled coil</keyword>
<dbReference type="SMART" id="SM00388">
    <property type="entry name" value="HisKA"/>
    <property type="match status" value="1"/>
</dbReference>
<dbReference type="Gene3D" id="1.10.287.130">
    <property type="match status" value="1"/>
</dbReference>
<dbReference type="InterPro" id="IPR036097">
    <property type="entry name" value="HisK_dim/P_sf"/>
</dbReference>
<dbReference type="InterPro" id="IPR000780">
    <property type="entry name" value="CheR_MeTrfase"/>
</dbReference>
<feature type="active site" evidence="8">
    <location>
        <position position="17"/>
    </location>
</feature>
<feature type="domain" description="PAC" evidence="14">
    <location>
        <begin position="1028"/>
        <end position="1080"/>
    </location>
</feature>
<dbReference type="CDD" id="cd16434">
    <property type="entry name" value="CheB-CheR_fusion"/>
    <property type="match status" value="1"/>
</dbReference>
<organism evidence="17 18">
    <name type="scientific">Nitrogeniibacter mangrovi</name>
    <dbReference type="NCBI Taxonomy" id="2016596"/>
    <lineage>
        <taxon>Bacteria</taxon>
        <taxon>Pseudomonadati</taxon>
        <taxon>Pseudomonadota</taxon>
        <taxon>Betaproteobacteria</taxon>
        <taxon>Rhodocyclales</taxon>
        <taxon>Zoogloeaceae</taxon>
        <taxon>Nitrogeniibacter</taxon>
    </lineage>
</organism>
<dbReference type="InterPro" id="IPR001789">
    <property type="entry name" value="Sig_transdc_resp-reg_receiver"/>
</dbReference>
<dbReference type="InterPro" id="IPR003594">
    <property type="entry name" value="HATPase_dom"/>
</dbReference>
<dbReference type="Pfam" id="PF13426">
    <property type="entry name" value="PAS_9"/>
    <property type="match status" value="1"/>
</dbReference>
<dbReference type="InterPro" id="IPR000014">
    <property type="entry name" value="PAS"/>
</dbReference>
<proteinExistence type="predicted"/>
<dbReference type="Gene3D" id="3.40.50.2300">
    <property type="match status" value="1"/>
</dbReference>
<feature type="domain" description="PAS" evidence="13">
    <location>
        <begin position="827"/>
        <end position="881"/>
    </location>
</feature>
<dbReference type="SUPFAM" id="SSF53335">
    <property type="entry name" value="S-adenosyl-L-methionine-dependent methyltransferases"/>
    <property type="match status" value="1"/>
</dbReference>
<dbReference type="InterPro" id="IPR011006">
    <property type="entry name" value="CheY-like_superfamily"/>
</dbReference>
<dbReference type="InterPro" id="IPR000700">
    <property type="entry name" value="PAS-assoc_C"/>
</dbReference>
<dbReference type="FunFam" id="3.30.565.10:FF:000010">
    <property type="entry name" value="Sensor histidine kinase RcsC"/>
    <property type="match status" value="1"/>
</dbReference>
<dbReference type="InterPro" id="IPR005467">
    <property type="entry name" value="His_kinase_dom"/>
</dbReference>
<evidence type="ECO:0000256" key="8">
    <source>
        <dbReference type="PROSITE-ProRule" id="PRU00050"/>
    </source>
</evidence>
<evidence type="ECO:0000256" key="4">
    <source>
        <dbReference type="ARBA" id="ARBA00022553"/>
    </source>
</evidence>
<dbReference type="SMART" id="SM00091">
    <property type="entry name" value="PAS"/>
    <property type="match status" value="4"/>
</dbReference>